<dbReference type="RefSeq" id="WP_049685675.1">
    <property type="nucleotide sequence ID" value="NZ_CP009170.1"/>
</dbReference>
<dbReference type="Pfam" id="PF09918">
    <property type="entry name" value="DUF2148"/>
    <property type="match status" value="1"/>
</dbReference>
<dbReference type="PANTHER" id="PTHR40101">
    <property type="entry name" value="CONSERVED PROTEIN"/>
    <property type="match status" value="1"/>
</dbReference>
<reference evidence="3" key="1">
    <citation type="journal article" date="2015" name="Genome Announc.">
        <title>Whole-Genome Sequences of 80 Environmental and Clinical Isolates of Burkholderia pseudomallei.</title>
        <authorList>
            <person name="Johnson S.L."/>
            <person name="Baker A.L."/>
            <person name="Chain P.S."/>
            <person name="Currie B.J."/>
            <person name="Daligault H.E."/>
            <person name="Davenport K.W."/>
            <person name="Davis C.B."/>
            <person name="Inglis T.J."/>
            <person name="Kaestli M."/>
            <person name="Koren S."/>
            <person name="Mayo M."/>
            <person name="Merritt A.J."/>
            <person name="Price E.P."/>
            <person name="Sarovich D.S."/>
            <person name="Warner J."/>
            <person name="Rosovitz M.J."/>
        </authorList>
    </citation>
    <scope>NUCLEOTIDE SEQUENCE [LARGE SCALE GENOMIC DNA]</scope>
    <source>
        <strain evidence="3">DSM 2030</strain>
    </source>
</reference>
<name>A0A097AT92_THEKI</name>
<dbReference type="HOGENOM" id="CLU_111491_0_0_9"/>
<evidence type="ECO:0000313" key="3">
    <source>
        <dbReference type="Proteomes" id="UP000029669"/>
    </source>
</evidence>
<dbReference type="EMBL" id="CP009170">
    <property type="protein sequence ID" value="AIS53031.1"/>
    <property type="molecule type" value="Genomic_DNA"/>
</dbReference>
<accession>A0A097AT92</accession>
<evidence type="ECO:0000313" key="2">
    <source>
        <dbReference type="EMBL" id="AIS53031.1"/>
    </source>
</evidence>
<feature type="domain" description="DUF2148" evidence="1">
    <location>
        <begin position="105"/>
        <end position="171"/>
    </location>
</feature>
<keyword evidence="3" id="KW-1185">Reference proteome</keyword>
<dbReference type="Proteomes" id="UP000029669">
    <property type="component" value="Chromosome"/>
</dbReference>
<protein>
    <submittedName>
        <fullName evidence="2">Ferredoxin domain-containing protein</fullName>
    </submittedName>
</protein>
<sequence>MDVIELAAQLMALSARTAPKATGKDFIETKVITGEDLIRLKDDMMKYGEESGKKNFDRDAKNVANSSAVLLISLNKPEKVGLNCGACGYNLCTSLRDFREGTEFAGPICAWRLIDLGIAVGSAVKTASILNVDNRIMYRIGVSARRLKLIEGEIVIGIPLSATGKNIYFDR</sequence>
<dbReference type="KEGG" id="tki:TKV_c18820"/>
<evidence type="ECO:0000259" key="1">
    <source>
        <dbReference type="Pfam" id="PF09918"/>
    </source>
</evidence>
<dbReference type="eggNOG" id="COG4739">
    <property type="taxonomic scope" value="Bacteria"/>
</dbReference>
<dbReference type="AlphaFoldDB" id="A0A097AT92"/>
<proteinExistence type="predicted"/>
<organism evidence="2 3">
    <name type="scientific">Thermoanaerobacter kivui</name>
    <name type="common">Acetogenium kivui</name>
    <dbReference type="NCBI Taxonomy" id="2325"/>
    <lineage>
        <taxon>Bacteria</taxon>
        <taxon>Bacillati</taxon>
        <taxon>Bacillota</taxon>
        <taxon>Clostridia</taxon>
        <taxon>Thermoanaerobacterales</taxon>
        <taxon>Thermoanaerobacteraceae</taxon>
        <taxon>Thermoanaerobacter</taxon>
    </lineage>
</organism>
<gene>
    <name evidence="2" type="ORF">TKV_c18820</name>
</gene>
<dbReference type="InterPro" id="IPR019224">
    <property type="entry name" value="DUF2148"/>
</dbReference>
<dbReference type="OrthoDB" id="5505478at2"/>
<dbReference type="PANTHER" id="PTHR40101:SF1">
    <property type="entry name" value="4FE-4S DOMAIN-CONTAINING PROTEIN"/>
    <property type="match status" value="1"/>
</dbReference>